<evidence type="ECO:0008006" key="4">
    <source>
        <dbReference type="Google" id="ProtNLM"/>
    </source>
</evidence>
<reference evidence="2 3" key="1">
    <citation type="journal article" date="2019" name="Emerg. Microbes Infect.">
        <title>Comprehensive subspecies identification of 175 nontuberculous mycobacteria species based on 7547 genomic profiles.</title>
        <authorList>
            <person name="Matsumoto Y."/>
            <person name="Kinjo T."/>
            <person name="Motooka D."/>
            <person name="Nabeya D."/>
            <person name="Jung N."/>
            <person name="Uechi K."/>
            <person name="Horii T."/>
            <person name="Iida T."/>
            <person name="Fujita J."/>
            <person name="Nakamura S."/>
        </authorList>
    </citation>
    <scope>NUCLEOTIDE SEQUENCE [LARGE SCALE GENOMIC DNA]</scope>
    <source>
        <strain evidence="2 3">JCM 12405</strain>
    </source>
</reference>
<keyword evidence="1" id="KW-0472">Membrane</keyword>
<protein>
    <recommendedName>
        <fullName evidence="4">Hydrophobic protein</fullName>
    </recommendedName>
</protein>
<organism evidence="2 3">
    <name type="scientific">Mycolicibacterium doricum</name>
    <dbReference type="NCBI Taxonomy" id="126673"/>
    <lineage>
        <taxon>Bacteria</taxon>
        <taxon>Bacillati</taxon>
        <taxon>Actinomycetota</taxon>
        <taxon>Actinomycetes</taxon>
        <taxon>Mycobacteriales</taxon>
        <taxon>Mycobacteriaceae</taxon>
        <taxon>Mycolicibacterium</taxon>
    </lineage>
</organism>
<sequence>MVSPPFHGATDNREARRARARVTAPGGVIVECVIPLPRPWLLSSAMLVGAAVGLVAAVTSTLLITATVRPDIVIGLVVGVPSMAGVLMILCSGRRWVTTLGASVLAIAPGWLGALALIEVVNGG</sequence>
<feature type="transmembrane region" description="Helical" evidence="1">
    <location>
        <begin position="97"/>
        <end position="118"/>
    </location>
</feature>
<proteinExistence type="predicted"/>
<dbReference type="AlphaFoldDB" id="A0A7I7VNX2"/>
<dbReference type="Pfam" id="PF16936">
    <property type="entry name" value="Holin_9"/>
    <property type="match status" value="1"/>
</dbReference>
<feature type="transmembrane region" description="Helical" evidence="1">
    <location>
        <begin position="45"/>
        <end position="66"/>
    </location>
</feature>
<name>A0A7I7VNX2_9MYCO</name>
<dbReference type="Proteomes" id="UP000467201">
    <property type="component" value="Chromosome"/>
</dbReference>
<dbReference type="InterPro" id="IPR031614">
    <property type="entry name" value="Holin_9"/>
</dbReference>
<evidence type="ECO:0000313" key="2">
    <source>
        <dbReference type="EMBL" id="BBZ06141.1"/>
    </source>
</evidence>
<dbReference type="KEGG" id="mdr:MDOR_03100"/>
<gene>
    <name evidence="2" type="ORF">MDOR_03100</name>
</gene>
<dbReference type="EMBL" id="AP022605">
    <property type="protein sequence ID" value="BBZ06141.1"/>
    <property type="molecule type" value="Genomic_DNA"/>
</dbReference>
<feature type="transmembrane region" description="Helical" evidence="1">
    <location>
        <begin position="72"/>
        <end position="90"/>
    </location>
</feature>
<keyword evidence="1" id="KW-1133">Transmembrane helix</keyword>
<accession>A0A7I7VNX2</accession>
<evidence type="ECO:0000256" key="1">
    <source>
        <dbReference type="SAM" id="Phobius"/>
    </source>
</evidence>
<evidence type="ECO:0000313" key="3">
    <source>
        <dbReference type="Proteomes" id="UP000467201"/>
    </source>
</evidence>
<keyword evidence="1" id="KW-0812">Transmembrane</keyword>